<gene>
    <name evidence="1" type="ORF">OCV57_02870</name>
</gene>
<evidence type="ECO:0000313" key="2">
    <source>
        <dbReference type="Proteomes" id="UP001208131"/>
    </source>
</evidence>
<accession>A0AAE3IGE9</accession>
<dbReference type="Proteomes" id="UP001208131">
    <property type="component" value="Unassembled WGS sequence"/>
</dbReference>
<keyword evidence="2" id="KW-1185">Reference proteome</keyword>
<proteinExistence type="predicted"/>
<reference evidence="1 2" key="1">
    <citation type="journal article" date="2021" name="ISME Commun">
        <title>Automated analysis of genomic sequences facilitates high-throughput and comprehensive description of bacteria.</title>
        <authorList>
            <person name="Hitch T.C.A."/>
        </authorList>
    </citation>
    <scope>NUCLEOTIDE SEQUENCE [LARGE SCALE GENOMIC DNA]</scope>
    <source>
        <strain evidence="1 2">Sanger_31</strain>
    </source>
</reference>
<dbReference type="PROSITE" id="PS51257">
    <property type="entry name" value="PROKAR_LIPOPROTEIN"/>
    <property type="match status" value="1"/>
</dbReference>
<evidence type="ECO:0000313" key="1">
    <source>
        <dbReference type="EMBL" id="MCU6704872.1"/>
    </source>
</evidence>
<name>A0AAE3IGE9_9FIRM</name>
<dbReference type="EMBL" id="JAOQJZ010000002">
    <property type="protein sequence ID" value="MCU6704872.1"/>
    <property type="molecule type" value="Genomic_DNA"/>
</dbReference>
<dbReference type="AlphaFoldDB" id="A0AAE3IGE9"/>
<sequence>MKQKKFMTFSCIVFSAVIFLTSCGENKPQSDLSAVDSVSNMPESTVSKPSSEFENITVETEKYENEQLTFTYEGKSYTLPLSRDNFKDDIVYYPGSKLHSEQIINNKLGEKVTAVLTVDDGITKIKLCDVIGQNGKVFSNSGGICTMTRTGGSACEFTDPQRTLKADLNDLIVYQKINYPDEVDDVVYVGYLFKDNNFILNQLYVAEYDENGEKNYEEQLNRDLPSFFGTVQTIGDNTAEIKLTDGKTVCTVPTYYCDGELSEGLEVMVILDCSTDLFGSGKSESFDYAVICTDPAEYDPSGHEFGNLAYVKADSNNLGRFIYTEIGDIEK</sequence>
<comment type="caution">
    <text evidence="1">The sequence shown here is derived from an EMBL/GenBank/DDBJ whole genome shotgun (WGS) entry which is preliminary data.</text>
</comment>
<protein>
    <submittedName>
        <fullName evidence="1">Uncharacterized protein</fullName>
    </submittedName>
</protein>
<dbReference type="RefSeq" id="WP_267300403.1">
    <property type="nucleotide sequence ID" value="NZ_JAOQJZ010000002.1"/>
</dbReference>
<organism evidence="1 2">
    <name type="scientific">Hominimerdicola aceti</name>
    <dbReference type="NCBI Taxonomy" id="2981726"/>
    <lineage>
        <taxon>Bacteria</taxon>
        <taxon>Bacillati</taxon>
        <taxon>Bacillota</taxon>
        <taxon>Clostridia</taxon>
        <taxon>Eubacteriales</taxon>
        <taxon>Oscillospiraceae</taxon>
        <taxon>Hominimerdicola</taxon>
    </lineage>
</organism>